<keyword evidence="10" id="KW-0966">Cell projection</keyword>
<proteinExistence type="inferred from homology"/>
<dbReference type="InterPro" id="IPR010930">
    <property type="entry name" value="Flg_bb/hook_C_dom"/>
</dbReference>
<feature type="domain" description="Flagellar hook-associated protein FlgK helical" evidence="9">
    <location>
        <begin position="102"/>
        <end position="336"/>
    </location>
</feature>
<dbReference type="EMBL" id="JBHSEN010000001">
    <property type="protein sequence ID" value="MFC4428364.1"/>
    <property type="molecule type" value="Genomic_DNA"/>
</dbReference>
<dbReference type="RefSeq" id="WP_344230214.1">
    <property type="nucleotide sequence ID" value="NZ_BAAALH010000002.1"/>
</dbReference>
<evidence type="ECO:0000259" key="8">
    <source>
        <dbReference type="Pfam" id="PF06429"/>
    </source>
</evidence>
<feature type="domain" description="Flagellar basal body rod protein N-terminal" evidence="7">
    <location>
        <begin position="9"/>
        <end position="39"/>
    </location>
</feature>
<evidence type="ECO:0000313" key="10">
    <source>
        <dbReference type="EMBL" id="MFC4428364.1"/>
    </source>
</evidence>
<keyword evidence="10" id="KW-0969">Cilium</keyword>
<evidence type="ECO:0000259" key="9">
    <source>
        <dbReference type="Pfam" id="PF22638"/>
    </source>
</evidence>
<evidence type="ECO:0000256" key="3">
    <source>
        <dbReference type="ARBA" id="ARBA00009677"/>
    </source>
</evidence>
<comment type="similarity">
    <text evidence="3">Belongs to the flagella basal body rod proteins family.</text>
</comment>
<dbReference type="Pfam" id="PF22638">
    <property type="entry name" value="FlgK_D1"/>
    <property type="match status" value="1"/>
</dbReference>
<keyword evidence="10" id="KW-0282">Flagellum</keyword>
<dbReference type="PANTHER" id="PTHR30033">
    <property type="entry name" value="FLAGELLAR HOOK-ASSOCIATED PROTEIN 1"/>
    <property type="match status" value="1"/>
</dbReference>
<dbReference type="Pfam" id="PF00460">
    <property type="entry name" value="Flg_bb_rod"/>
    <property type="match status" value="1"/>
</dbReference>
<comment type="subcellular location">
    <subcellularLocation>
        <location evidence="1">Bacterial flagellum</location>
    </subcellularLocation>
    <subcellularLocation>
        <location evidence="2">Secreted</location>
    </subcellularLocation>
</comment>
<dbReference type="InterPro" id="IPR001444">
    <property type="entry name" value="Flag_bb_rod_N"/>
</dbReference>
<evidence type="ECO:0000256" key="1">
    <source>
        <dbReference type="ARBA" id="ARBA00004365"/>
    </source>
</evidence>
<keyword evidence="6" id="KW-0975">Bacterial flagellum</keyword>
<reference evidence="11" key="1">
    <citation type="journal article" date="2019" name="Int. J. Syst. Evol. Microbiol.">
        <title>The Global Catalogue of Microorganisms (GCM) 10K type strain sequencing project: providing services to taxonomists for standard genome sequencing and annotation.</title>
        <authorList>
            <consortium name="The Broad Institute Genomics Platform"/>
            <consortium name="The Broad Institute Genome Sequencing Center for Infectious Disease"/>
            <person name="Wu L."/>
            <person name="Ma J."/>
        </authorList>
    </citation>
    <scope>NUCLEOTIDE SEQUENCE [LARGE SCALE GENOMIC DNA]</scope>
    <source>
        <strain evidence="11">CGMCC 1.12125</strain>
    </source>
</reference>
<evidence type="ECO:0000256" key="6">
    <source>
        <dbReference type="ARBA" id="ARBA00023143"/>
    </source>
</evidence>
<dbReference type="Proteomes" id="UP001595965">
    <property type="component" value="Unassembled WGS sequence"/>
</dbReference>
<comment type="caution">
    <text evidence="10">The sequence shown here is derived from an EMBL/GenBank/DDBJ whole genome shotgun (WGS) entry which is preliminary data.</text>
</comment>
<protein>
    <recommendedName>
        <fullName evidence="4">Flagellar hook-associated protein 1</fullName>
    </recommendedName>
</protein>
<sequence length="464" mass="46617">MGLSTFHSLNTAARGLEAARAQIAVTAQNTANAGTVGYTRQSAQLQALPGVHSNGLFPNVTGAGQGVEVAGIGRSASELINRQVRGAVAQTSFQQIRAEAYSGIEDVLREPGDHSVSSAVNAYHSAWQDVANDPGDVGAGTALLEAAASLAGRLGADVQKLKDQYTAHGNELRAEVDQVNALAGQLAVVNGAIRSTGAAGGSTNELLDSRDRIAEQLSALTGGQLRPAADGTGEFLVGGNALVSGESHQTLTVVAGSAPGEPTTVAWTHRLGTGTPASAGVDGGSLAGRLSVLSADGPLAVAMQGYDDLARSIAEGTNTVHQSGFTGSGTPGGAFFSFTGTANSLTVDITDSAQIAHAGVDQGALDGSVADTISGLGTAVSSGWTGFVSGVGASSRSALNGLSLSVGTESSARASQQSLASVDRDEEAVNLVTFQHAYQASARVLTAVDEMLDTLINRVGLVGR</sequence>
<evidence type="ECO:0000256" key="5">
    <source>
        <dbReference type="ARBA" id="ARBA00022525"/>
    </source>
</evidence>
<evidence type="ECO:0000259" key="7">
    <source>
        <dbReference type="Pfam" id="PF00460"/>
    </source>
</evidence>
<evidence type="ECO:0000256" key="2">
    <source>
        <dbReference type="ARBA" id="ARBA00004613"/>
    </source>
</evidence>
<accession>A0ABV8XS28</accession>
<dbReference type="InterPro" id="IPR053927">
    <property type="entry name" value="FlgK_helical"/>
</dbReference>
<dbReference type="NCBIfam" id="TIGR02492">
    <property type="entry name" value="flgK_ends"/>
    <property type="match status" value="1"/>
</dbReference>
<feature type="domain" description="Flagellar basal-body/hook protein C-terminal" evidence="8">
    <location>
        <begin position="422"/>
        <end position="457"/>
    </location>
</feature>
<evidence type="ECO:0000256" key="4">
    <source>
        <dbReference type="ARBA" id="ARBA00016244"/>
    </source>
</evidence>
<keyword evidence="5" id="KW-0964">Secreted</keyword>
<dbReference type="InterPro" id="IPR002371">
    <property type="entry name" value="FlgK"/>
</dbReference>
<dbReference type="Pfam" id="PF06429">
    <property type="entry name" value="Flg_bbr_C"/>
    <property type="match status" value="1"/>
</dbReference>
<dbReference type="SUPFAM" id="SSF64518">
    <property type="entry name" value="Phase 1 flagellin"/>
    <property type="match status" value="1"/>
</dbReference>
<organism evidence="10 11">
    <name type="scientific">Citricoccus alkalitolerans</name>
    <dbReference type="NCBI Taxonomy" id="246603"/>
    <lineage>
        <taxon>Bacteria</taxon>
        <taxon>Bacillati</taxon>
        <taxon>Actinomycetota</taxon>
        <taxon>Actinomycetes</taxon>
        <taxon>Micrococcales</taxon>
        <taxon>Micrococcaceae</taxon>
        <taxon>Citricoccus</taxon>
    </lineage>
</organism>
<gene>
    <name evidence="10" type="primary">flgK</name>
    <name evidence="10" type="ORF">ACFO0K_01560</name>
</gene>
<keyword evidence="11" id="KW-1185">Reference proteome</keyword>
<name>A0ABV8XS28_9MICC</name>
<evidence type="ECO:0000313" key="11">
    <source>
        <dbReference type="Proteomes" id="UP001595965"/>
    </source>
</evidence>
<dbReference type="PANTHER" id="PTHR30033:SF2">
    <property type="entry name" value="FLAGELLAR HOOK PROTEIN"/>
    <property type="match status" value="1"/>
</dbReference>